<dbReference type="InterPro" id="IPR048248">
    <property type="entry name" value="PUA_eIF2d-like"/>
</dbReference>
<name>A0A7J7JYQ4_BUGNE</name>
<feature type="domain" description="SUI1" evidence="3">
    <location>
        <begin position="504"/>
        <end position="574"/>
    </location>
</feature>
<dbReference type="InterPro" id="IPR041366">
    <property type="entry name" value="Pre-PUA"/>
</dbReference>
<dbReference type="PROSITE" id="PS51925">
    <property type="entry name" value="SWIB_MDM2"/>
    <property type="match status" value="1"/>
</dbReference>
<evidence type="ECO:0000256" key="2">
    <source>
        <dbReference type="ARBA" id="ARBA00022490"/>
    </source>
</evidence>
<dbReference type="InterPro" id="IPR015947">
    <property type="entry name" value="PUA-like_sf"/>
</dbReference>
<evidence type="ECO:0000256" key="1">
    <source>
        <dbReference type="ARBA" id="ARBA00010359"/>
    </source>
</evidence>
<dbReference type="Pfam" id="PF26291">
    <property type="entry name" value="SWIB_eIF2D"/>
    <property type="match status" value="1"/>
</dbReference>
<dbReference type="InterPro" id="IPR039757">
    <property type="entry name" value="EIF2D"/>
</dbReference>
<evidence type="ECO:0000259" key="4">
    <source>
        <dbReference type="PROSITE" id="PS51925"/>
    </source>
</evidence>
<keyword evidence="2" id="KW-0963">Cytoplasm</keyword>
<dbReference type="Pfam" id="PF01253">
    <property type="entry name" value="SUI1"/>
    <property type="match status" value="1"/>
</dbReference>
<dbReference type="InterPro" id="IPR003121">
    <property type="entry name" value="SWIB_MDM2_domain"/>
</dbReference>
<dbReference type="EMBL" id="VXIV02001593">
    <property type="protein sequence ID" value="KAF6031539.1"/>
    <property type="molecule type" value="Genomic_DNA"/>
</dbReference>
<dbReference type="PROSITE" id="PS50890">
    <property type="entry name" value="PUA"/>
    <property type="match status" value="1"/>
</dbReference>
<protein>
    <submittedName>
        <fullName evidence="5">EIF2D</fullName>
    </submittedName>
</protein>
<dbReference type="GO" id="GO:0003723">
    <property type="term" value="F:RNA binding"/>
    <property type="evidence" value="ECO:0007669"/>
    <property type="project" value="InterPro"/>
</dbReference>
<accession>A0A7J7JYQ4</accession>
<reference evidence="5" key="1">
    <citation type="submission" date="2020-06" db="EMBL/GenBank/DDBJ databases">
        <title>Draft genome of Bugula neritina, a colonial animal packing powerful symbionts and potential medicines.</title>
        <authorList>
            <person name="Rayko M."/>
        </authorList>
    </citation>
    <scope>NUCLEOTIDE SEQUENCE [LARGE SCALE GENOMIC DNA]</scope>
    <source>
        <strain evidence="5">Kwan_BN1</strain>
    </source>
</reference>
<dbReference type="PANTHER" id="PTHR12217:SF4">
    <property type="entry name" value="EUKARYOTIC TRANSLATION INITIATION FACTOR 2D"/>
    <property type="match status" value="1"/>
</dbReference>
<evidence type="ECO:0000313" key="5">
    <source>
        <dbReference type="EMBL" id="KAF6031539.1"/>
    </source>
</evidence>
<dbReference type="GO" id="GO:0003743">
    <property type="term" value="F:translation initiation factor activity"/>
    <property type="evidence" value="ECO:0007669"/>
    <property type="project" value="InterPro"/>
</dbReference>
<dbReference type="InterPro" id="IPR036885">
    <property type="entry name" value="SWIB_MDM2_dom_sf"/>
</dbReference>
<dbReference type="Proteomes" id="UP000593567">
    <property type="component" value="Unassembled WGS sequence"/>
</dbReference>
<organism evidence="5 6">
    <name type="scientific">Bugula neritina</name>
    <name type="common">Brown bryozoan</name>
    <name type="synonym">Sertularia neritina</name>
    <dbReference type="NCBI Taxonomy" id="10212"/>
    <lineage>
        <taxon>Eukaryota</taxon>
        <taxon>Metazoa</taxon>
        <taxon>Spiralia</taxon>
        <taxon>Lophotrochozoa</taxon>
        <taxon>Bryozoa</taxon>
        <taxon>Gymnolaemata</taxon>
        <taxon>Cheilostomatida</taxon>
        <taxon>Flustrina</taxon>
        <taxon>Buguloidea</taxon>
        <taxon>Bugulidae</taxon>
        <taxon>Bugula</taxon>
    </lineage>
</organism>
<dbReference type="PANTHER" id="PTHR12217">
    <property type="entry name" value="EUKARYOTIC TRANSLATION INITIATION FACTOR 2D"/>
    <property type="match status" value="1"/>
</dbReference>
<keyword evidence="6" id="KW-1185">Reference proteome</keyword>
<dbReference type="GO" id="GO:0001731">
    <property type="term" value="P:formation of translation preinitiation complex"/>
    <property type="evidence" value="ECO:0007669"/>
    <property type="project" value="InterPro"/>
</dbReference>
<dbReference type="AlphaFoldDB" id="A0A7J7JYQ4"/>
<dbReference type="Pfam" id="PF25304">
    <property type="entry name" value="WHD_eIF2D"/>
    <property type="match status" value="1"/>
</dbReference>
<dbReference type="SUPFAM" id="SSF47592">
    <property type="entry name" value="SWIB/MDM2 domain"/>
    <property type="match status" value="1"/>
</dbReference>
<proteinExistence type="inferred from homology"/>
<gene>
    <name evidence="5" type="ORF">EB796_010171</name>
</gene>
<dbReference type="CDD" id="cd21156">
    <property type="entry name" value="PUA_eIF2d-like"/>
    <property type="match status" value="1"/>
</dbReference>
<dbReference type="InterPro" id="IPR039759">
    <property type="entry name" value="eIF2D_SUI1"/>
</dbReference>
<feature type="domain" description="DM2" evidence="4">
    <location>
        <begin position="397"/>
        <end position="480"/>
    </location>
</feature>
<dbReference type="Gene3D" id="1.10.245.10">
    <property type="entry name" value="SWIB/MDM2 domain"/>
    <property type="match status" value="1"/>
</dbReference>
<dbReference type="InterPro" id="IPR048247">
    <property type="entry name" value="eIF2D_N"/>
</dbReference>
<dbReference type="InterPro" id="IPR001950">
    <property type="entry name" value="SUI1"/>
</dbReference>
<dbReference type="InterPro" id="IPR036877">
    <property type="entry name" value="SUI1_dom_sf"/>
</dbReference>
<dbReference type="OrthoDB" id="199771at2759"/>
<dbReference type="SUPFAM" id="SSF55159">
    <property type="entry name" value="eIF1-like"/>
    <property type="match status" value="1"/>
</dbReference>
<dbReference type="CDD" id="cd11608">
    <property type="entry name" value="eIF2D_C"/>
    <property type="match status" value="1"/>
</dbReference>
<dbReference type="InterPro" id="IPR058886">
    <property type="entry name" value="SWIB_eIF2D"/>
</dbReference>
<dbReference type="Gene3D" id="3.30.780.10">
    <property type="entry name" value="SUI1-like domain"/>
    <property type="match status" value="1"/>
</dbReference>
<comment type="similarity">
    <text evidence="1">Belongs to the eIF2D family.</text>
</comment>
<evidence type="ECO:0000313" key="6">
    <source>
        <dbReference type="Proteomes" id="UP000593567"/>
    </source>
</evidence>
<dbReference type="SUPFAM" id="SSF88697">
    <property type="entry name" value="PUA domain-like"/>
    <property type="match status" value="1"/>
</dbReference>
<dbReference type="InterPro" id="IPR057429">
    <property type="entry name" value="WH_eIF2D"/>
</dbReference>
<evidence type="ECO:0000259" key="3">
    <source>
        <dbReference type="PROSITE" id="PS50296"/>
    </source>
</evidence>
<dbReference type="FunFam" id="3.10.400.20:FF:000002">
    <property type="entry name" value="Eukaryotic translation initiation factor 2D"/>
    <property type="match status" value="1"/>
</dbReference>
<dbReference type="Gene3D" id="3.10.400.20">
    <property type="match status" value="1"/>
</dbReference>
<dbReference type="InterPro" id="IPR004521">
    <property type="entry name" value="Uncharacterised_CHP00451"/>
</dbReference>
<sequence length="585" mass="64916">MFNKPFHIKSQTVLKGSDRKRIRAEISAQSPLFTPDILTTLIPQKSDVQQVRVSLHNGEPAFIILTAKQPVFFEFAQIYYPSVYTAWNHPEGLYSFATWLPVINKIYGGADLMLPGVVSKSEVTPDTFSHIRSAMAVAVNAVGNRAALAIGETCMDGQSMYSSGMRGKGVAIRHYYGDHLWMLGSKVSVPNIPEIESSVHEIEDMTNTIQSLELPAQTADETEHPASQSQGITLCAGDADVDSVTTGESALNDAAVFDNLGASNVIEDEESEFSKLTEDTKLLQCFLYALKKKVKQSSLPMLTSAFFRDFIQVCCPPGETLDLKKTKWKKLRPFLTEMQSEGFLDVKETAKGVHSVMSTNPTHDRVLGFRPWPLPVEVDSAPDDTQEYVYEPPQIVELLSINAQTLPLFCKLGLSKGDTLSLTEMRSLVTEYVKKNNLQHTENKQLVVLDGVLTDMVVKKKEGYVEYLKWNILFERLSHALGAVYMITYSNGANSVKKGTPPPISVQVVTRSGNKKVTLINNLDKFGIDLKIMAKEMRSTKACSTSVQDGKTGPQVLAQGNHTAFVYKLLKEKYRIPVKYLDIPT</sequence>
<dbReference type="NCBIfam" id="TIGR00451">
    <property type="entry name" value="unchar_dom_2"/>
    <property type="match status" value="1"/>
</dbReference>
<dbReference type="CDD" id="cd11610">
    <property type="entry name" value="eIF2D_N"/>
    <property type="match status" value="1"/>
</dbReference>
<comment type="caution">
    <text evidence="5">The sequence shown here is derived from an EMBL/GenBank/DDBJ whole genome shotgun (WGS) entry which is preliminary data.</text>
</comment>
<dbReference type="PROSITE" id="PS50296">
    <property type="entry name" value="SUI1"/>
    <property type="match status" value="1"/>
</dbReference>
<dbReference type="Pfam" id="PF17832">
    <property type="entry name" value="Pre-PUA"/>
    <property type="match status" value="1"/>
</dbReference>
<dbReference type="Pfam" id="PF26292">
    <property type="entry name" value="PUA_elF2D"/>
    <property type="match status" value="1"/>
</dbReference>